<accession>A0A6P8B5U9</accession>
<reference evidence="2" key="2">
    <citation type="submission" date="2019-10" db="EMBL/GenBank/DDBJ databases">
        <authorList>
            <consortium name="NCBI Genome Project"/>
        </authorList>
    </citation>
    <scope>NUCLEOTIDE SEQUENCE</scope>
    <source>
        <strain evidence="2">NI907</strain>
    </source>
</reference>
<dbReference type="KEGG" id="pgri:PgNI_06531"/>
<gene>
    <name evidence="2" type="ORF">PgNI_06531</name>
</gene>
<dbReference type="RefSeq" id="XP_030982515.1">
    <property type="nucleotide sequence ID" value="XM_031126554.1"/>
</dbReference>
<evidence type="ECO:0000313" key="2">
    <source>
        <dbReference type="RefSeq" id="XP_030982515.1"/>
    </source>
</evidence>
<sequence>MVTVTCSHTCRPKKNALEAIIMLRYNVNPNDCQPQILFPAQLSRESTHNFRE</sequence>
<evidence type="ECO:0000313" key="1">
    <source>
        <dbReference type="Proteomes" id="UP000515153"/>
    </source>
</evidence>
<proteinExistence type="predicted"/>
<protein>
    <submittedName>
        <fullName evidence="2">Uncharacterized protein</fullName>
    </submittedName>
</protein>
<reference evidence="1 2" key="1">
    <citation type="journal article" date="2019" name="Mol. Biol. Evol.">
        <title>Blast fungal genomes show frequent chromosomal changes, gene gains and losses, and effector gene turnover.</title>
        <authorList>
            <person name="Gomez Luciano L.B."/>
            <person name="Jason Tsai I."/>
            <person name="Chuma I."/>
            <person name="Tosa Y."/>
            <person name="Chen Y.H."/>
            <person name="Li J.Y."/>
            <person name="Li M.Y."/>
            <person name="Jade Lu M.Y."/>
            <person name="Nakayashiki H."/>
            <person name="Li W.H."/>
        </authorList>
    </citation>
    <scope>NUCLEOTIDE SEQUENCE [LARGE SCALE GENOMIC DNA]</scope>
    <source>
        <strain evidence="1 2">NI907</strain>
    </source>
</reference>
<keyword evidence="1" id="KW-1185">Reference proteome</keyword>
<organism evidence="1 2">
    <name type="scientific">Pyricularia grisea</name>
    <name type="common">Crabgrass-specific blast fungus</name>
    <name type="synonym">Magnaporthe grisea</name>
    <dbReference type="NCBI Taxonomy" id="148305"/>
    <lineage>
        <taxon>Eukaryota</taxon>
        <taxon>Fungi</taxon>
        <taxon>Dikarya</taxon>
        <taxon>Ascomycota</taxon>
        <taxon>Pezizomycotina</taxon>
        <taxon>Sordariomycetes</taxon>
        <taxon>Sordariomycetidae</taxon>
        <taxon>Magnaporthales</taxon>
        <taxon>Pyriculariaceae</taxon>
        <taxon>Pyricularia</taxon>
    </lineage>
</organism>
<dbReference type="Proteomes" id="UP000515153">
    <property type="component" value="Chromosome I"/>
</dbReference>
<name>A0A6P8B5U9_PYRGI</name>
<dbReference type="GeneID" id="41961463"/>
<dbReference type="AlphaFoldDB" id="A0A6P8B5U9"/>
<reference evidence="2" key="3">
    <citation type="submission" date="2025-08" db="UniProtKB">
        <authorList>
            <consortium name="RefSeq"/>
        </authorList>
    </citation>
    <scope>IDENTIFICATION</scope>
    <source>
        <strain evidence="2">NI907</strain>
    </source>
</reference>